<evidence type="ECO:0000313" key="2">
    <source>
        <dbReference type="Proteomes" id="UP000679779"/>
    </source>
</evidence>
<dbReference type="EMBL" id="BORQ01000007">
    <property type="protein sequence ID" value="GIO33759.1"/>
    <property type="molecule type" value="Genomic_DNA"/>
</dbReference>
<dbReference type="Proteomes" id="UP000679779">
    <property type="component" value="Unassembled WGS sequence"/>
</dbReference>
<accession>A0A920CEB6</accession>
<dbReference type="AlphaFoldDB" id="A0A920CEB6"/>
<keyword evidence="2" id="KW-1185">Reference proteome</keyword>
<organism evidence="1 2">
    <name type="scientific">Paenibacillus albilobatus</name>
    <dbReference type="NCBI Taxonomy" id="2716884"/>
    <lineage>
        <taxon>Bacteria</taxon>
        <taxon>Bacillati</taxon>
        <taxon>Bacillota</taxon>
        <taxon>Bacilli</taxon>
        <taxon>Bacillales</taxon>
        <taxon>Paenibacillaceae</taxon>
        <taxon>Paenibacillus</taxon>
    </lineage>
</organism>
<comment type="caution">
    <text evidence="1">The sequence shown here is derived from an EMBL/GenBank/DDBJ whole genome shotgun (WGS) entry which is preliminary data.</text>
</comment>
<protein>
    <recommendedName>
        <fullName evidence="3">Sporulation protein Cse60</fullName>
    </recommendedName>
</protein>
<name>A0A920CEB6_9BACL</name>
<sequence>MNRVKILESDTSLGLEREINEFLSDPSVENPAIHYTVGSKPDKVNRNIQVPLYTVMIYYSQA</sequence>
<gene>
    <name evidence="1" type="ORF">J2TS6_49000</name>
</gene>
<reference evidence="1" key="1">
    <citation type="submission" date="2021-03" db="EMBL/GenBank/DDBJ databases">
        <title>Antimicrobial resistance genes in bacteria isolated from Japanese honey, and their potential for conferring macrolide and lincosamide resistance in the American foulbrood pathogen Paenibacillus larvae.</title>
        <authorList>
            <person name="Okamoto M."/>
            <person name="Kumagai M."/>
            <person name="Kanamori H."/>
            <person name="Takamatsu D."/>
        </authorList>
    </citation>
    <scope>NUCLEOTIDE SEQUENCE</scope>
    <source>
        <strain evidence="1">J2TS6</strain>
    </source>
</reference>
<proteinExistence type="predicted"/>
<evidence type="ECO:0008006" key="3">
    <source>
        <dbReference type="Google" id="ProtNLM"/>
    </source>
</evidence>
<dbReference type="RefSeq" id="WP_160043879.1">
    <property type="nucleotide sequence ID" value="NZ_BORQ01000007.1"/>
</dbReference>
<evidence type="ECO:0000313" key="1">
    <source>
        <dbReference type="EMBL" id="GIO33759.1"/>
    </source>
</evidence>